<evidence type="ECO:0008006" key="4">
    <source>
        <dbReference type="Google" id="ProtNLM"/>
    </source>
</evidence>
<comment type="caution">
    <text evidence="2">The sequence shown here is derived from an EMBL/GenBank/DDBJ whole genome shotgun (WGS) entry which is preliminary data.</text>
</comment>
<proteinExistence type="predicted"/>
<accession>A0AAD4N5V5</accession>
<feature type="region of interest" description="Disordered" evidence="1">
    <location>
        <begin position="126"/>
        <end position="183"/>
    </location>
</feature>
<dbReference type="Proteomes" id="UP001201812">
    <property type="component" value="Unassembled WGS sequence"/>
</dbReference>
<protein>
    <recommendedName>
        <fullName evidence="4">Doublecortin domain-containing protein</fullName>
    </recommendedName>
</protein>
<gene>
    <name evidence="2" type="ORF">DdX_07464</name>
</gene>
<name>A0AAD4N5V5_9BILA</name>
<evidence type="ECO:0000313" key="2">
    <source>
        <dbReference type="EMBL" id="KAI1716414.1"/>
    </source>
</evidence>
<dbReference type="EMBL" id="JAKKPZ010000010">
    <property type="protein sequence ID" value="KAI1716414.1"/>
    <property type="molecule type" value="Genomic_DNA"/>
</dbReference>
<reference evidence="2" key="1">
    <citation type="submission" date="2022-01" db="EMBL/GenBank/DDBJ databases">
        <title>Genome Sequence Resource for Two Populations of Ditylenchus destructor, the Migratory Endoparasitic Phytonematode.</title>
        <authorList>
            <person name="Zhang H."/>
            <person name="Lin R."/>
            <person name="Xie B."/>
        </authorList>
    </citation>
    <scope>NUCLEOTIDE SEQUENCE</scope>
    <source>
        <strain evidence="2">BazhouSP</strain>
    </source>
</reference>
<sequence>MTMEIKPSLYDPYTNDISFVDLNKKRRRNAEEYSTQHSTNDSSAKANILKIFIRRTGGSDLATKRFIWRRTKLEDLCKDAGRRLGMLRAPRVIYDTKNGRIITDVNQIVSGNTYTFGYNDLFRSQKNVPSTSTRMSRTELENTKSTEGDRECQPGKDTKESFSLQRSATESDSSETNDSEIATSVQNSSLYMEKLRLDEASDIGRDKEREYEEKVQNNLIFNRKDQTNPEAYIIYAFLNGHGMECQHVTFAKKQLKKGFSYVLELIARCYNIRPGRLVCMDGKFVRDVNDLMSRGAYVIIPTGQKFRETWYFLPDFAIDTSTTGGEMHKTKTAYG</sequence>
<feature type="compositionally biased region" description="Polar residues" evidence="1">
    <location>
        <begin position="126"/>
        <end position="135"/>
    </location>
</feature>
<feature type="compositionally biased region" description="Basic and acidic residues" evidence="1">
    <location>
        <begin position="136"/>
        <end position="160"/>
    </location>
</feature>
<evidence type="ECO:0000313" key="3">
    <source>
        <dbReference type="Proteomes" id="UP001201812"/>
    </source>
</evidence>
<keyword evidence="3" id="KW-1185">Reference proteome</keyword>
<dbReference type="AlphaFoldDB" id="A0AAD4N5V5"/>
<organism evidence="2 3">
    <name type="scientific">Ditylenchus destructor</name>
    <dbReference type="NCBI Taxonomy" id="166010"/>
    <lineage>
        <taxon>Eukaryota</taxon>
        <taxon>Metazoa</taxon>
        <taxon>Ecdysozoa</taxon>
        <taxon>Nematoda</taxon>
        <taxon>Chromadorea</taxon>
        <taxon>Rhabditida</taxon>
        <taxon>Tylenchina</taxon>
        <taxon>Tylenchomorpha</taxon>
        <taxon>Sphaerularioidea</taxon>
        <taxon>Anguinidae</taxon>
        <taxon>Anguininae</taxon>
        <taxon>Ditylenchus</taxon>
    </lineage>
</organism>
<evidence type="ECO:0000256" key="1">
    <source>
        <dbReference type="SAM" id="MobiDB-lite"/>
    </source>
</evidence>